<dbReference type="InterPro" id="IPR036291">
    <property type="entry name" value="NAD(P)-bd_dom_sf"/>
</dbReference>
<name>A0ABU2N8G9_9PSEU</name>
<dbReference type="PANTHER" id="PTHR43669">
    <property type="entry name" value="5-KETO-D-GLUCONATE 5-REDUCTASE"/>
    <property type="match status" value="1"/>
</dbReference>
<comment type="caution">
    <text evidence="3">The sequence shown here is derived from an EMBL/GenBank/DDBJ whole genome shotgun (WGS) entry which is preliminary data.</text>
</comment>
<dbReference type="RefSeq" id="WP_311555373.1">
    <property type="nucleotide sequence ID" value="NZ_JAVREJ010000003.1"/>
</dbReference>
<evidence type="ECO:0000313" key="4">
    <source>
        <dbReference type="Proteomes" id="UP001183202"/>
    </source>
</evidence>
<reference evidence="4" key="1">
    <citation type="submission" date="2023-07" db="EMBL/GenBank/DDBJ databases">
        <title>30 novel species of actinomycetes from the DSMZ collection.</title>
        <authorList>
            <person name="Nouioui I."/>
        </authorList>
    </citation>
    <scope>NUCLEOTIDE SEQUENCE [LARGE SCALE GENOMIC DNA]</scope>
    <source>
        <strain evidence="4">DSM 45834</strain>
    </source>
</reference>
<dbReference type="SUPFAM" id="SSF51735">
    <property type="entry name" value="NAD(P)-binding Rossmann-fold domains"/>
    <property type="match status" value="1"/>
</dbReference>
<gene>
    <name evidence="3" type="ORF">RM445_07435</name>
</gene>
<protein>
    <submittedName>
        <fullName evidence="3">SDR family NAD(P)-dependent oxidoreductase</fullName>
    </submittedName>
</protein>
<comment type="similarity">
    <text evidence="1">Belongs to the short-chain dehydrogenases/reductases (SDR) family.</text>
</comment>
<evidence type="ECO:0000256" key="2">
    <source>
        <dbReference type="ARBA" id="ARBA00023002"/>
    </source>
</evidence>
<proteinExistence type="inferred from homology"/>
<dbReference type="Gene3D" id="3.40.50.720">
    <property type="entry name" value="NAD(P)-binding Rossmann-like Domain"/>
    <property type="match status" value="1"/>
</dbReference>
<dbReference type="Proteomes" id="UP001183202">
    <property type="component" value="Unassembled WGS sequence"/>
</dbReference>
<dbReference type="EMBL" id="JAVREJ010000003">
    <property type="protein sequence ID" value="MDT0349358.1"/>
    <property type="molecule type" value="Genomic_DNA"/>
</dbReference>
<sequence>MAGYRRGLRLWGSVVVVAGASGTVGRATVRALAAHGARPVLVDAHAENVGQALTVPADLTDPDAVQGAAREVVDRCGRIDGWVQCPGPPTSGALLDLPLDEVRRVVDRDLLGAVHGARAALPHMISAGNGVLVVVASVHGQVARPFGAPGSMASAAVRVMAGALREELRLDGVRGVAVTAVLAPASATSRDVAIARTVLRQLRHPRLEKVAGGPVTKAVVHGHALVPGLTEWLVARRTGG</sequence>
<dbReference type="PANTHER" id="PTHR43669:SF3">
    <property type="entry name" value="ALCOHOL DEHYDROGENASE, PUTATIVE (AFU_ORTHOLOGUE AFUA_3G03445)-RELATED"/>
    <property type="match status" value="1"/>
</dbReference>
<keyword evidence="2" id="KW-0560">Oxidoreductase</keyword>
<evidence type="ECO:0000256" key="1">
    <source>
        <dbReference type="ARBA" id="ARBA00006484"/>
    </source>
</evidence>
<evidence type="ECO:0000313" key="3">
    <source>
        <dbReference type="EMBL" id="MDT0349358.1"/>
    </source>
</evidence>
<accession>A0ABU2N8G9</accession>
<dbReference type="InterPro" id="IPR002347">
    <property type="entry name" value="SDR_fam"/>
</dbReference>
<keyword evidence="4" id="KW-1185">Reference proteome</keyword>
<dbReference type="Pfam" id="PF00106">
    <property type="entry name" value="adh_short"/>
    <property type="match status" value="1"/>
</dbReference>
<organism evidence="3 4">
    <name type="scientific">Pseudonocardia charpentierae</name>
    <dbReference type="NCBI Taxonomy" id="3075545"/>
    <lineage>
        <taxon>Bacteria</taxon>
        <taxon>Bacillati</taxon>
        <taxon>Actinomycetota</taxon>
        <taxon>Actinomycetes</taxon>
        <taxon>Pseudonocardiales</taxon>
        <taxon>Pseudonocardiaceae</taxon>
        <taxon>Pseudonocardia</taxon>
    </lineage>
</organism>